<evidence type="ECO:0000256" key="2">
    <source>
        <dbReference type="SAM" id="MobiDB-lite"/>
    </source>
</evidence>
<feature type="region of interest" description="Disordered" evidence="2">
    <location>
        <begin position="1547"/>
        <end position="1579"/>
    </location>
</feature>
<reference evidence="5 6" key="1">
    <citation type="submission" date="2024-06" db="EMBL/GenBank/DDBJ databases">
        <title>The Natural Products Discovery Center: Release of the First 8490 Sequenced Strains for Exploring Actinobacteria Biosynthetic Diversity.</title>
        <authorList>
            <person name="Kalkreuter E."/>
            <person name="Kautsar S.A."/>
            <person name="Yang D."/>
            <person name="Bader C.D."/>
            <person name="Teijaro C.N."/>
            <person name="Fluegel L."/>
            <person name="Davis C.M."/>
            <person name="Simpson J.R."/>
            <person name="Lauterbach L."/>
            <person name="Steele A.D."/>
            <person name="Gui C."/>
            <person name="Meng S."/>
            <person name="Li G."/>
            <person name="Viehrig K."/>
            <person name="Ye F."/>
            <person name="Su P."/>
            <person name="Kiefer A.F."/>
            <person name="Nichols A."/>
            <person name="Cepeda A.J."/>
            <person name="Yan W."/>
            <person name="Fan B."/>
            <person name="Jiang Y."/>
            <person name="Adhikari A."/>
            <person name="Zheng C.-J."/>
            <person name="Schuster L."/>
            <person name="Cowan T.M."/>
            <person name="Smanski M.J."/>
            <person name="Chevrette M.G."/>
            <person name="De Carvalho L.P.S."/>
            <person name="Shen B."/>
        </authorList>
    </citation>
    <scope>NUCLEOTIDE SEQUENCE [LARGE SCALE GENOMIC DNA]</scope>
    <source>
        <strain evidence="5 6">NPDC049574</strain>
    </source>
</reference>
<feature type="region of interest" description="Disordered" evidence="2">
    <location>
        <begin position="383"/>
        <end position="637"/>
    </location>
</feature>
<dbReference type="RefSeq" id="WP_364453742.1">
    <property type="nucleotide sequence ID" value="NZ_JBFARM010000007.1"/>
</dbReference>
<keyword evidence="1" id="KW-0175">Coiled coil</keyword>
<proteinExistence type="predicted"/>
<feature type="compositionally biased region" description="Low complexity" evidence="2">
    <location>
        <begin position="412"/>
        <end position="428"/>
    </location>
</feature>
<evidence type="ECO:0000256" key="1">
    <source>
        <dbReference type="SAM" id="Coils"/>
    </source>
</evidence>
<keyword evidence="3" id="KW-0812">Transmembrane</keyword>
<dbReference type="Pfam" id="PF25547">
    <property type="entry name" value="WXG100_2"/>
    <property type="match status" value="1"/>
</dbReference>
<dbReference type="PANTHER" id="PTHR13361">
    <property type="entry name" value="WW DOMAIN-BINDING PROTEIN 11"/>
    <property type="match status" value="1"/>
</dbReference>
<accession>A0ABV3H7X6</accession>
<dbReference type="PANTHER" id="PTHR13361:SF1">
    <property type="entry name" value="WW DOMAIN-BINDING PROTEIN 11"/>
    <property type="match status" value="1"/>
</dbReference>
<feature type="domain" description="Outer membrane channel protein CpnT-like N-terminal" evidence="4">
    <location>
        <begin position="43"/>
        <end position="177"/>
    </location>
</feature>
<feature type="compositionally biased region" description="Low complexity" evidence="2">
    <location>
        <begin position="509"/>
        <end position="530"/>
    </location>
</feature>
<evidence type="ECO:0000313" key="5">
    <source>
        <dbReference type="EMBL" id="MEV4288631.1"/>
    </source>
</evidence>
<organism evidence="5 6">
    <name type="scientific">Nonomuraea bangladeshensis</name>
    <dbReference type="NCBI Taxonomy" id="404385"/>
    <lineage>
        <taxon>Bacteria</taxon>
        <taxon>Bacillati</taxon>
        <taxon>Actinomycetota</taxon>
        <taxon>Actinomycetes</taxon>
        <taxon>Streptosporangiales</taxon>
        <taxon>Streptosporangiaceae</taxon>
        <taxon>Nonomuraea</taxon>
    </lineage>
</organism>
<dbReference type="InterPro" id="IPR057746">
    <property type="entry name" value="CpnT-like_N"/>
</dbReference>
<gene>
    <name evidence="5" type="ORF">AB0K40_24240</name>
</gene>
<evidence type="ECO:0000259" key="4">
    <source>
        <dbReference type="Pfam" id="PF25547"/>
    </source>
</evidence>
<feature type="region of interest" description="Disordered" evidence="2">
    <location>
        <begin position="2056"/>
        <end position="2082"/>
    </location>
</feature>
<feature type="region of interest" description="Disordered" evidence="2">
    <location>
        <begin position="958"/>
        <end position="987"/>
    </location>
</feature>
<evidence type="ECO:0000313" key="6">
    <source>
        <dbReference type="Proteomes" id="UP001552427"/>
    </source>
</evidence>
<feature type="region of interest" description="Disordered" evidence="2">
    <location>
        <begin position="748"/>
        <end position="783"/>
    </location>
</feature>
<feature type="region of interest" description="Disordered" evidence="2">
    <location>
        <begin position="2643"/>
        <end position="2662"/>
    </location>
</feature>
<evidence type="ECO:0000256" key="3">
    <source>
        <dbReference type="SAM" id="Phobius"/>
    </source>
</evidence>
<keyword evidence="6" id="KW-1185">Reference proteome</keyword>
<dbReference type="Proteomes" id="UP001552427">
    <property type="component" value="Unassembled WGS sequence"/>
</dbReference>
<name>A0ABV3H7X6_9ACTN</name>
<feature type="compositionally biased region" description="Polar residues" evidence="2">
    <location>
        <begin position="458"/>
        <end position="492"/>
    </location>
</feature>
<feature type="compositionally biased region" description="Low complexity" evidence="2">
    <location>
        <begin position="748"/>
        <end position="762"/>
    </location>
</feature>
<feature type="compositionally biased region" description="Polar residues" evidence="2">
    <location>
        <begin position="556"/>
        <end position="566"/>
    </location>
</feature>
<keyword evidence="3" id="KW-0472">Membrane</keyword>
<keyword evidence="3" id="KW-1133">Transmembrane helix</keyword>
<feature type="transmembrane region" description="Helical" evidence="3">
    <location>
        <begin position="152"/>
        <end position="172"/>
    </location>
</feature>
<dbReference type="EMBL" id="JBFARM010000007">
    <property type="protein sequence ID" value="MEV4288631.1"/>
    <property type="molecule type" value="Genomic_DNA"/>
</dbReference>
<comment type="caution">
    <text evidence="5">The sequence shown here is derived from an EMBL/GenBank/DDBJ whole genome shotgun (WGS) entry which is preliminary data.</text>
</comment>
<feature type="coiled-coil region" evidence="1">
    <location>
        <begin position="988"/>
        <end position="1043"/>
    </location>
</feature>
<feature type="compositionally biased region" description="Low complexity" evidence="2">
    <location>
        <begin position="383"/>
        <end position="402"/>
    </location>
</feature>
<feature type="compositionally biased region" description="Low complexity" evidence="2">
    <location>
        <begin position="593"/>
        <end position="637"/>
    </location>
</feature>
<protein>
    <recommendedName>
        <fullName evidence="4">Outer membrane channel protein CpnT-like N-terminal domain-containing protein</fullName>
    </recommendedName>
</protein>
<feature type="compositionally biased region" description="Low complexity" evidence="2">
    <location>
        <begin position="538"/>
        <end position="548"/>
    </location>
</feature>
<sequence length="3518" mass="368744">MATNSTGGLTNPGSQNGGGLPSAVAAIRIDRDVEPAWETEALPEWVVTWLIPMLSAGQKWPEASESGLSKLAQAYQALGSGAVSSAPEAGAAARVVVTGWAAPATADFVSRAQFLYGHEGGLAGVAQNARAYTQQANDFAVETQYSKLSINVAFWVTVVAIAIALYAAFFTAGSSTAIIGPYAAAARAAISRILVRLAMVGGRQLAARQLARVTVLSGATGRGLITRLLASATGRELIEEIGEELFIDMVAQEQQMRMGTRKERDWQKHWAAAIGAGGGALIGTRVAGPMSRVTSRVPGFAGRALTTGLTNTIASPAGSFIANGLVYDQWGNPFTPDALLGGFMGGAGRTGTISPFNPDVYTALAHPITSLASAYDAAARTDAARAGGAPPGDPAAGSPVNGGPNGSGPSGGDPAAAAVGRPGGADPAQVRSTVSTPGRAPASPVATNDLTGDDGARRTSTGAPDADPSTQRRPARTASQPSTPDHQPQAHTDGSESRRTGQQHQQSRQPDPTTASQPAPDAQPDATPARPDAPAPQPAAASQPDAATVPQPDATAASQPNANTAPQPDAAPQPETAAAPKPDSTATQPETGTAPQPDTAAAPQPDTAAAPQPDSAAAVQPEAADVQPAAAGVQPAAAGEAPVAGTATRLADDVGPADTPVASVTPAARARTALIGALTADFPGAVLGPTGDLLVPTADGVRAIPAATMNRIRTVLNARAEQVANLADLQVEASALLLVSQARADLATPPAADPTTGPVPATSKPGTVTSHPIPGTRYVTDGRTGPDLTLDEVKNAVAELLARHFLTQGVLSLTWSPDGSTLAVETREHGTHHFRPVVGGLSSSKLMGETDLAEGENLARGNDANNPHVVHFNSRVADDQLSRVWLHEITDTLQEVKAGGNRGRRRTARTEATTDLCVDAQLNELALLTEKWHQAPTLQEKRLLALDIDGLGRKLALRGQTLPPPPWAPTQATRTPQTPPLPGTNPTLQQVSDTLDALRRAEQQLQLQITAKQQSAEEARVEARKATRQAKKALKQHDEARFERARKARQENRVHRATQARHTRIAEAYSAALLRATATRLKYEQALSAMRYAAQGPATPPGGVPHATLAQSLTAEALGLHQNYLDAMAAALPDPDTLPGAMPTGRLAHLSALTASVNDLLASHGATYRFTPDGLERALRADFHQVASPDGLVLRVGQGAKAVEVRVRLSLSDLAEVLDPGVKASEMMVGLFFQASHIVSATEAGSFGLSRGFNTAVLAQLLPEGDWPRAVMELAGMGLGVDTAALAQLMPDGESLQNAMKLAGVGLGLGSGRNASATGGAGMFAQGGSVADNRSESLLFDAAARWTVDVQTSESGGWRGTTVIDSGAPGDSATQRLWVSHSYTDAAPDKLTWIDDDKRDPKMPNHVLVSAMTGMEDALTKIMEEAGGEYAQVGSKAHGELRTFMTRLSHRLRDATRPEGLEGVFAVNGEPDLRVHAKTEVVLVAAEPVGGRTAEEWEEEVLVDFAAVPGGTSAGRSLDFSVSAGPTIGALQGVDGPGDYAPNIGPKVKGSRSGSRSYTTTANKQAIHPSVHRKTSPKQAYRLETRTTFTVERIGHRPVKLPPVRSSVVVSMRESAAYRYGLPVARSALVYRNGQPLIGPDGIPVLRGDPRPGPPPGRLPVLPEWLGDGPGQMRGSGPALVQDIDGLDELRTKVMDELAERGIVPKTVNGVPQYSSNRLERASQILNRQEVLEQLSEQRIRSAYDVLAQAEPDGTGGLGIDLVLHGRNSAPEHYLLRLSLRQDFRDVKYLGYTDSETVVNLDIGSDTSARGISRSRTYAGGGSVAMSDGPEEGHDGLAHEAGVNGGGNRTLTVGSSAGGTTNLVNLDENGGLGSIYSLGHEIQADLVHKGQAETLATAQGRAKLLFAADLLPSDPSAGGPTSVPAPLGPLRGRLLSRVRLLHMDVQGLVSAAQQVLPEAMRADSAAYQHLVAFLNVRNLVGHPKLLNRPLATALAVRPQGVPTRSALSVSAETGEAEVLAVVDHVSGNILFGLNSAGVSWGGSSGVNVGASVSGSDLDDNGASRDGGALGLPSRSGGTSESTSLLDIWGTEELTIEHGRQYIIRAPVDLTLTGAESRMNALPTESRQPVGEIRTSQAQGTALFSLPEYDALLMYAEGDIALPGRLVGDAIERFVNGSLTLDQTLAVPLVQRYLQDLTAARAAGADVGYAARHTPEVLLAKIREVTGLGPAATTARQGGADQQLDEALRDAATHVENSRDVVLASSYDRSPGIGATESLELSDEQGNPVDPLDAVLDAVDTAYPRMAEVSPTLREEVSIDFSREAVIIHLTDMWSRTGYERTYHVQAGAQNARAEEVTVRARLVYDNEGDSRRGRMLSHTSQAGTILQHYRYFDRTRSASYNGSYSGGVDVSSAENGDGQGLGLSTDRSRSYAVAVNQQEVRLQRMSQFAGHYRVEQKPRLVIEVERRQVRKNKVARATAKLLRRVRYAKATYRARIVRRIPTGMIVNAAQDPGPVVLTPDPRRVELHPGHFPQGVWEDPHKPTLLKVVTAQFTKMLGEAAVAERRNELVRRLSPSGLVTALEQMTGPEGHVERVSRLKFKDQGAQVKIRARLSDLTVVAGPYEAEKGEVDRAADATNTTVSRGRALPVGVGGNAGHTDTGLDGGMRVGEQSSESVSDHHGARRERSKFEKGRLYNVRLRVDYDLTFQYVARPRGEDERVVGVPVHLTGATSGEVEVTLTENELAELRSRMENGVRLTPSPAVPERTVAFVPAQNVRGLVQLVELARLAARERGEVVRVAVREADGVHRFLAFPDGSLLSQTPDGGFAEALATVPPAVLTAADRIGLNLREVFMNPGLPGTFTQQVVAELVARGTFVADADKPAWPVQHVSGQAAVGGSVGQGISAGVASPAIENTPLSRSGRPDGDPDLTLDELRAQNVTAADLGGAVSRVTWTGDDTVTLRFATAPDQHVRLVVGEPGEGLNASTELRAGTPDHPHVLRVWPRVHQDVVSSVLVHEYSHIAQEVAATAAGAPQGVIRPSLSPGQAEGTDLCVVPRLDEHAHLSDKWRAATDPTRRALLADAIDAVATDLERRGHTPPPPPWGTGPRVPVADRSQGRIARLLNAEITAGLDTSAAGLSRLAEIAGVAALSPVPGRPGEFTVTTRGGTFTLTLEPAPAGTTDVRATEAAPGRLTLHVPANPDHGTTVSVAEHLATHTTTAQPAAPQPAAATSGTAATTLEGPAAAATLARIRGLAVAVNQGGNRDAQAALRAEAERAGLAPGQPGAASALLSLARTGALTSAHVTAIRNRPALPEAAAAQAFVRGAALMGARVHLYGPDLADLVLPGRPPIPVEIRPDNNPGTPDPGVLTVRIDPTRTVGANERAAAAAAAAAVARAQGRPEVDLAALAEVHEAVRQVRSATAAQRPARLGVLHDLLAASGPGVWRLIAEPVAAELGTLAAGPRPVDRPARYARARRLADTTGWNPPEPECTCPEGEPCRCGLRPNLWQRPDEQQRIGA</sequence>